<evidence type="ECO:0000313" key="8">
    <source>
        <dbReference type="Proteomes" id="UP000006591"/>
    </source>
</evidence>
<dbReference type="PRINTS" id="PR00320">
    <property type="entry name" value="GPROTEINBRPT"/>
</dbReference>
<dbReference type="InterPro" id="IPR019775">
    <property type="entry name" value="WD40_repeat_CS"/>
</dbReference>
<feature type="domain" description="NLE" evidence="6">
    <location>
        <begin position="18"/>
        <end position="78"/>
    </location>
</feature>
<evidence type="ECO:0000313" key="7">
    <source>
        <dbReference type="EnsemblPlants" id="ONIVA10G00580.1"/>
    </source>
</evidence>
<evidence type="ECO:0000256" key="5">
    <source>
        <dbReference type="PROSITE-ProRule" id="PRU00221"/>
    </source>
</evidence>
<dbReference type="InterPro" id="IPR015943">
    <property type="entry name" value="WD40/YVTN_repeat-like_dom_sf"/>
</dbReference>
<evidence type="ECO:0000256" key="1">
    <source>
        <dbReference type="ARBA" id="ARBA00004604"/>
    </source>
</evidence>
<feature type="repeat" description="WD" evidence="5">
    <location>
        <begin position="390"/>
        <end position="415"/>
    </location>
</feature>
<feature type="repeat" description="WD" evidence="5">
    <location>
        <begin position="416"/>
        <end position="449"/>
    </location>
</feature>
<dbReference type="OMA" id="VLCAEWE"/>
<keyword evidence="4" id="KW-0539">Nucleus</keyword>
<dbReference type="AlphaFoldDB" id="A0A0E0INX3"/>
<evidence type="ECO:0000256" key="3">
    <source>
        <dbReference type="ARBA" id="ARBA00022737"/>
    </source>
</evidence>
<name>A0A0E0INX3_ORYNI</name>
<dbReference type="eggNOG" id="KOG0271">
    <property type="taxonomic scope" value="Eukaryota"/>
</dbReference>
<feature type="repeat" description="WD" evidence="5">
    <location>
        <begin position="111"/>
        <end position="152"/>
    </location>
</feature>
<dbReference type="SUPFAM" id="SSF50978">
    <property type="entry name" value="WD40 repeat-like"/>
    <property type="match status" value="1"/>
</dbReference>
<evidence type="ECO:0000259" key="6">
    <source>
        <dbReference type="Pfam" id="PF08154"/>
    </source>
</evidence>
<dbReference type="GO" id="GO:0005730">
    <property type="term" value="C:nucleolus"/>
    <property type="evidence" value="ECO:0007669"/>
    <property type="project" value="UniProtKB-SubCell"/>
</dbReference>
<dbReference type="STRING" id="4536.A0A0E0INX3"/>
<dbReference type="Proteomes" id="UP000006591">
    <property type="component" value="Chromosome 10"/>
</dbReference>
<comment type="subcellular location">
    <subcellularLocation>
        <location evidence="1">Nucleus</location>
        <location evidence="1">Nucleolus</location>
    </subcellularLocation>
</comment>
<organism evidence="7">
    <name type="scientific">Oryza nivara</name>
    <name type="common">Indian wild rice</name>
    <name type="synonym">Oryza sativa f. spontanea</name>
    <dbReference type="NCBI Taxonomy" id="4536"/>
    <lineage>
        <taxon>Eukaryota</taxon>
        <taxon>Viridiplantae</taxon>
        <taxon>Streptophyta</taxon>
        <taxon>Embryophyta</taxon>
        <taxon>Tracheophyta</taxon>
        <taxon>Spermatophyta</taxon>
        <taxon>Magnoliopsida</taxon>
        <taxon>Liliopsida</taxon>
        <taxon>Poales</taxon>
        <taxon>Poaceae</taxon>
        <taxon>BOP clade</taxon>
        <taxon>Oryzoideae</taxon>
        <taxon>Oryzeae</taxon>
        <taxon>Oryzinae</taxon>
        <taxon>Oryza</taxon>
    </lineage>
</organism>
<dbReference type="Pfam" id="PF08154">
    <property type="entry name" value="NLE"/>
    <property type="match status" value="1"/>
</dbReference>
<feature type="repeat" description="WD" evidence="5">
    <location>
        <begin position="196"/>
        <end position="242"/>
    </location>
</feature>
<dbReference type="PROSITE" id="PS50082">
    <property type="entry name" value="WD_REPEATS_2"/>
    <property type="match status" value="6"/>
</dbReference>
<proteinExistence type="predicted"/>
<dbReference type="GO" id="GO:0000027">
    <property type="term" value="P:ribosomal large subunit assembly"/>
    <property type="evidence" value="ECO:0007669"/>
    <property type="project" value="TreeGrafter"/>
</dbReference>
<dbReference type="PROSITE" id="PS50294">
    <property type="entry name" value="WD_REPEATS_REGION"/>
    <property type="match status" value="5"/>
</dbReference>
<dbReference type="PROSITE" id="PS00678">
    <property type="entry name" value="WD_REPEATS_1"/>
    <property type="match status" value="2"/>
</dbReference>
<dbReference type="Gene3D" id="2.130.10.10">
    <property type="entry name" value="YVTN repeat-like/Quinoprotein amine dehydrogenase"/>
    <property type="match status" value="1"/>
</dbReference>
<dbReference type="PANTHER" id="PTHR19848">
    <property type="entry name" value="WD40 REPEAT PROTEIN"/>
    <property type="match status" value="1"/>
</dbReference>
<dbReference type="PANTHER" id="PTHR19848:SF0">
    <property type="entry name" value="NOTCHLESS PROTEIN HOMOLOG 1"/>
    <property type="match status" value="1"/>
</dbReference>
<dbReference type="InterPro" id="IPR001680">
    <property type="entry name" value="WD40_rpt"/>
</dbReference>
<dbReference type="InterPro" id="IPR012972">
    <property type="entry name" value="NLE"/>
</dbReference>
<dbReference type="InterPro" id="IPR020472">
    <property type="entry name" value="WD40_PAC1"/>
</dbReference>
<reference evidence="7" key="2">
    <citation type="submission" date="2018-04" db="EMBL/GenBank/DDBJ databases">
        <title>OnivRS2 (Oryza nivara Reference Sequence Version 2).</title>
        <authorList>
            <person name="Zhang J."/>
            <person name="Kudrna D."/>
            <person name="Lee S."/>
            <person name="Talag J."/>
            <person name="Rajasekar S."/>
            <person name="Welchert J."/>
            <person name="Hsing Y.-I."/>
            <person name="Wing R.A."/>
        </authorList>
    </citation>
    <scope>NUCLEOTIDE SEQUENCE [LARGE SCALE GENOMIC DNA]</scope>
</reference>
<evidence type="ECO:0000256" key="4">
    <source>
        <dbReference type="ARBA" id="ARBA00023242"/>
    </source>
</evidence>
<keyword evidence="2 5" id="KW-0853">WD repeat</keyword>
<protein>
    <recommendedName>
        <fullName evidence="6">NLE domain-containing protein</fullName>
    </recommendedName>
</protein>
<keyword evidence="8" id="KW-1185">Reference proteome</keyword>
<dbReference type="Gramene" id="ONIVA10G00580.1">
    <property type="protein sequence ID" value="ONIVA10G00580.1"/>
    <property type="gene ID" value="ONIVA10G00580"/>
</dbReference>
<dbReference type="HOGENOM" id="CLU_000288_57_16_1"/>
<sequence>MESPNQNQQQESSSGSSVMCQLVSPEGDHLGAALYLPHNVGPPQLQEIVNHLLHNEDKLPYAFYIGDEELSVQLGAYMQQKNANVEVTLRIVYQPQAIFRIRPVNRCSATIAGHTEAVLAVSFSPDGRCLASGSGDTTVRFWDLSTQTPLFTCKGHKNWVLCIAWSPDGNHLVSGSKSGELILWDPKTGKQLGTPLMGHRKWITAVSWEPVHLQSPCRRFVSTSKDGDARIWDMTTRNSEDCSIKVWETSQGKLVKTLQGHGHWVNSLALSTEYVLRTGAYDHTGKTYSTAEEMKEAALARYKKMRGNAPERLVSGSDDFTMFLWEPTISKQPKARMTGHQKLVNHVYFSPDGQWLASASFDKSVKLWNGITGKFVAAFRGHVADVYQISRLLLSGSKDSTLKVWDIRTRKLKQDLPGHADEVYAVDWSPDGEKVASGGKDRVLKLWMN</sequence>
<dbReference type="SMART" id="SM00320">
    <property type="entry name" value="WD40"/>
    <property type="match status" value="7"/>
</dbReference>
<dbReference type="CDD" id="cd00200">
    <property type="entry name" value="WD40"/>
    <property type="match status" value="1"/>
</dbReference>
<reference evidence="7" key="1">
    <citation type="submission" date="2015-04" db="UniProtKB">
        <authorList>
            <consortium name="EnsemblPlants"/>
        </authorList>
    </citation>
    <scope>IDENTIFICATION</scope>
    <source>
        <strain evidence="7">SL10</strain>
    </source>
</reference>
<dbReference type="EnsemblPlants" id="ONIVA10G00580.1">
    <property type="protein sequence ID" value="ONIVA10G00580.1"/>
    <property type="gene ID" value="ONIVA10G00580"/>
</dbReference>
<dbReference type="Pfam" id="PF00400">
    <property type="entry name" value="WD40"/>
    <property type="match status" value="7"/>
</dbReference>
<feature type="repeat" description="WD" evidence="5">
    <location>
        <begin position="153"/>
        <end position="194"/>
    </location>
</feature>
<dbReference type="InterPro" id="IPR036322">
    <property type="entry name" value="WD40_repeat_dom_sf"/>
</dbReference>
<accession>A0A0E0INX3</accession>
<feature type="repeat" description="WD" evidence="5">
    <location>
        <begin position="337"/>
        <end position="378"/>
    </location>
</feature>
<evidence type="ECO:0000256" key="2">
    <source>
        <dbReference type="ARBA" id="ARBA00022574"/>
    </source>
</evidence>
<keyword evidence="3" id="KW-0677">Repeat</keyword>